<proteinExistence type="inferred from homology"/>
<evidence type="ECO:0000256" key="3">
    <source>
        <dbReference type="ARBA" id="ARBA00022692"/>
    </source>
</evidence>
<comment type="similarity">
    <text evidence="6">Belongs to the TVP38/TMEM64 family.</text>
</comment>
<feature type="transmembrane region" description="Helical" evidence="6">
    <location>
        <begin position="78"/>
        <end position="100"/>
    </location>
</feature>
<protein>
    <recommendedName>
        <fullName evidence="6">TVP38/TMEM64 family membrane protein</fullName>
    </recommendedName>
</protein>
<feature type="transmembrane region" description="Helical" evidence="6">
    <location>
        <begin position="161"/>
        <end position="179"/>
    </location>
</feature>
<dbReference type="InterPro" id="IPR032816">
    <property type="entry name" value="VTT_dom"/>
</dbReference>
<evidence type="ECO:0000256" key="6">
    <source>
        <dbReference type="RuleBase" id="RU366058"/>
    </source>
</evidence>
<dbReference type="PANTHER" id="PTHR12677">
    <property type="entry name" value="GOLGI APPARATUS MEMBRANE PROTEIN TVP38-RELATED"/>
    <property type="match status" value="1"/>
</dbReference>
<evidence type="ECO:0000259" key="7">
    <source>
        <dbReference type="Pfam" id="PF09335"/>
    </source>
</evidence>
<name>A0ABV1RJ77_9ALTE</name>
<dbReference type="Pfam" id="PF09335">
    <property type="entry name" value="VTT_dom"/>
    <property type="match status" value="1"/>
</dbReference>
<evidence type="ECO:0000256" key="4">
    <source>
        <dbReference type="ARBA" id="ARBA00022989"/>
    </source>
</evidence>
<keyword evidence="3 6" id="KW-0812">Transmembrane</keyword>
<evidence type="ECO:0000256" key="2">
    <source>
        <dbReference type="ARBA" id="ARBA00022475"/>
    </source>
</evidence>
<dbReference type="InterPro" id="IPR015414">
    <property type="entry name" value="TMEM64"/>
</dbReference>
<evidence type="ECO:0000313" key="9">
    <source>
        <dbReference type="Proteomes" id="UP001467690"/>
    </source>
</evidence>
<sequence length="218" mass="24229">MKALFKIIFIMAACFAATFLLVKFTGVLTITQIESWLIQAKTLSPIYVSTIVILLLFADLFIAVPTLTITILSGYFLGYTYGVMAAITGVTLAGIVGYLLSKRYGSSILQYIVADEEKRNEAVYLFHQHGFAMILLSRAMPILPEVSTCLAGMTQMKFRKFITAWLLSALPYISIAVYAGSVSTLENPKPAIFTAIALSLILWFSWFIYHQVKKKPVT</sequence>
<comment type="subcellular location">
    <subcellularLocation>
        <location evidence="1 6">Cell membrane</location>
        <topology evidence="1 6">Multi-pass membrane protein</topology>
    </subcellularLocation>
</comment>
<dbReference type="PANTHER" id="PTHR12677:SF49">
    <property type="entry name" value="TVP38_TMEM64 FAMILY MEMBRANE PROTEIN"/>
    <property type="match status" value="1"/>
</dbReference>
<accession>A0ABV1RJ77</accession>
<evidence type="ECO:0000256" key="1">
    <source>
        <dbReference type="ARBA" id="ARBA00004651"/>
    </source>
</evidence>
<keyword evidence="5 6" id="KW-0472">Membrane</keyword>
<evidence type="ECO:0000256" key="5">
    <source>
        <dbReference type="ARBA" id="ARBA00023136"/>
    </source>
</evidence>
<reference evidence="8 9" key="1">
    <citation type="submission" date="2024-06" db="EMBL/GenBank/DDBJ databases">
        <authorList>
            <person name="Chen R.Y."/>
        </authorList>
    </citation>
    <scope>NUCLEOTIDE SEQUENCE [LARGE SCALE GENOMIC DNA]</scope>
    <source>
        <strain evidence="8 9">D2</strain>
    </source>
</reference>
<feature type="transmembrane region" description="Helical" evidence="6">
    <location>
        <begin position="46"/>
        <end position="72"/>
    </location>
</feature>
<comment type="caution">
    <text evidence="8">The sequence shown here is derived from an EMBL/GenBank/DDBJ whole genome shotgun (WGS) entry which is preliminary data.</text>
</comment>
<keyword evidence="2 6" id="KW-1003">Cell membrane</keyword>
<feature type="transmembrane region" description="Helical" evidence="6">
    <location>
        <begin position="191"/>
        <end position="209"/>
    </location>
</feature>
<dbReference type="RefSeq" id="WP_350402414.1">
    <property type="nucleotide sequence ID" value="NZ_JBELOE010000239.1"/>
</dbReference>
<organism evidence="8 9">
    <name type="scientific">Catenovulum sediminis</name>
    <dbReference type="NCBI Taxonomy" id="1740262"/>
    <lineage>
        <taxon>Bacteria</taxon>
        <taxon>Pseudomonadati</taxon>
        <taxon>Pseudomonadota</taxon>
        <taxon>Gammaproteobacteria</taxon>
        <taxon>Alteromonadales</taxon>
        <taxon>Alteromonadaceae</taxon>
        <taxon>Catenovulum</taxon>
    </lineage>
</organism>
<dbReference type="EMBL" id="JBELOE010000239">
    <property type="protein sequence ID" value="MER2492994.1"/>
    <property type="molecule type" value="Genomic_DNA"/>
</dbReference>
<feature type="domain" description="VTT" evidence="7">
    <location>
        <begin position="64"/>
        <end position="181"/>
    </location>
</feature>
<keyword evidence="4 6" id="KW-1133">Transmembrane helix</keyword>
<feature type="transmembrane region" description="Helical" evidence="6">
    <location>
        <begin position="6"/>
        <end position="25"/>
    </location>
</feature>
<dbReference type="Proteomes" id="UP001467690">
    <property type="component" value="Unassembled WGS sequence"/>
</dbReference>
<gene>
    <name evidence="8" type="ORF">ABS311_14010</name>
</gene>
<keyword evidence="9" id="KW-1185">Reference proteome</keyword>
<evidence type="ECO:0000313" key="8">
    <source>
        <dbReference type="EMBL" id="MER2492994.1"/>
    </source>
</evidence>